<proteinExistence type="predicted"/>
<gene>
    <name evidence="2" type="ORF">EYF80_034745</name>
</gene>
<dbReference type="AlphaFoldDB" id="A0A4Z2GNW3"/>
<evidence type="ECO:0000313" key="3">
    <source>
        <dbReference type="Proteomes" id="UP000314294"/>
    </source>
</evidence>
<name>A0A4Z2GNW3_9TELE</name>
<sequence>MLFVCCHGIPVCSFFSSSRAVGGIIPSGAALSNTQPASAAKQGENPPGEDVARTQSEPPTGDR</sequence>
<keyword evidence="3" id="KW-1185">Reference proteome</keyword>
<feature type="region of interest" description="Disordered" evidence="1">
    <location>
        <begin position="26"/>
        <end position="63"/>
    </location>
</feature>
<evidence type="ECO:0000313" key="2">
    <source>
        <dbReference type="EMBL" id="TNN55039.1"/>
    </source>
</evidence>
<reference evidence="2 3" key="1">
    <citation type="submission" date="2019-03" db="EMBL/GenBank/DDBJ databases">
        <title>First draft genome of Liparis tanakae, snailfish: a comprehensive survey of snailfish specific genes.</title>
        <authorList>
            <person name="Kim W."/>
            <person name="Song I."/>
            <person name="Jeong J.-H."/>
            <person name="Kim D."/>
            <person name="Kim S."/>
            <person name="Ryu S."/>
            <person name="Song J.Y."/>
            <person name="Lee S.K."/>
        </authorList>
    </citation>
    <scope>NUCLEOTIDE SEQUENCE [LARGE SCALE GENOMIC DNA]</scope>
    <source>
        <tissue evidence="2">Muscle</tissue>
    </source>
</reference>
<protein>
    <submittedName>
        <fullName evidence="2">Uncharacterized protein</fullName>
    </submittedName>
</protein>
<accession>A0A4Z2GNW3</accession>
<evidence type="ECO:0000256" key="1">
    <source>
        <dbReference type="SAM" id="MobiDB-lite"/>
    </source>
</evidence>
<dbReference type="EMBL" id="SRLO01000468">
    <property type="protein sequence ID" value="TNN55039.1"/>
    <property type="molecule type" value="Genomic_DNA"/>
</dbReference>
<organism evidence="2 3">
    <name type="scientific">Liparis tanakae</name>
    <name type="common">Tanaka's snailfish</name>
    <dbReference type="NCBI Taxonomy" id="230148"/>
    <lineage>
        <taxon>Eukaryota</taxon>
        <taxon>Metazoa</taxon>
        <taxon>Chordata</taxon>
        <taxon>Craniata</taxon>
        <taxon>Vertebrata</taxon>
        <taxon>Euteleostomi</taxon>
        <taxon>Actinopterygii</taxon>
        <taxon>Neopterygii</taxon>
        <taxon>Teleostei</taxon>
        <taxon>Neoteleostei</taxon>
        <taxon>Acanthomorphata</taxon>
        <taxon>Eupercaria</taxon>
        <taxon>Perciformes</taxon>
        <taxon>Cottioidei</taxon>
        <taxon>Cottales</taxon>
        <taxon>Liparidae</taxon>
        <taxon>Liparis</taxon>
    </lineage>
</organism>
<dbReference type="Proteomes" id="UP000314294">
    <property type="component" value="Unassembled WGS sequence"/>
</dbReference>
<feature type="compositionally biased region" description="Polar residues" evidence="1">
    <location>
        <begin position="53"/>
        <end position="63"/>
    </location>
</feature>
<comment type="caution">
    <text evidence="2">The sequence shown here is derived from an EMBL/GenBank/DDBJ whole genome shotgun (WGS) entry which is preliminary data.</text>
</comment>